<evidence type="ECO:0000313" key="3">
    <source>
        <dbReference type="EMBL" id="MBB5713427.1"/>
    </source>
</evidence>
<dbReference type="Proteomes" id="UP000546200">
    <property type="component" value="Unassembled WGS sequence"/>
</dbReference>
<feature type="signal peptide" evidence="1">
    <location>
        <begin position="1"/>
        <end position="26"/>
    </location>
</feature>
<keyword evidence="4" id="KW-1185">Reference proteome</keyword>
<feature type="chain" id="PRO_5030993302" description="Putative auto-transporter adhesin head GIN domain-containing protein" evidence="1">
    <location>
        <begin position="27"/>
        <end position="246"/>
    </location>
</feature>
<feature type="domain" description="Putative auto-transporter adhesin head GIN" evidence="2">
    <location>
        <begin position="49"/>
        <end position="230"/>
    </location>
</feature>
<evidence type="ECO:0000313" key="4">
    <source>
        <dbReference type="Proteomes" id="UP000546200"/>
    </source>
</evidence>
<gene>
    <name evidence="3" type="ORF">FHS94_000246</name>
</gene>
<accession>A0A7W9BA58</accession>
<dbReference type="Gene3D" id="2.160.20.120">
    <property type="match status" value="1"/>
</dbReference>
<sequence>MKQISPLLAIGLFAAVAPLAACSAEASDGNGTEIPATGSGGERRFAARDFHMVGLSSSADVTVSVGPTFSVVATGSPAMLDRLRVRQNGHSLDLGTKKGAWSGGGERVHFVVTLPRLTGAAIGGSGSITVDRVAGDSFEGNIGGSGRLTVNNMQVRRASWNIGGSGDITAAGRAGKTSVSIGGSGKVRNAGLRADTAEVTIAGAGNVAANAARTADVTIVGSGDVVITGGAKCQVTKMGSGSVRCA</sequence>
<dbReference type="InterPro" id="IPR021255">
    <property type="entry name" value="DUF2807"/>
</dbReference>
<name>A0A7W9BA58_9SPHN</name>
<dbReference type="AlphaFoldDB" id="A0A7W9BA58"/>
<evidence type="ECO:0000256" key="1">
    <source>
        <dbReference type="SAM" id="SignalP"/>
    </source>
</evidence>
<evidence type="ECO:0000259" key="2">
    <source>
        <dbReference type="Pfam" id="PF10988"/>
    </source>
</evidence>
<proteinExistence type="predicted"/>
<comment type="caution">
    <text evidence="3">The sequence shown here is derived from an EMBL/GenBank/DDBJ whole genome shotgun (WGS) entry which is preliminary data.</text>
</comment>
<dbReference type="EMBL" id="JACIJK010000001">
    <property type="protein sequence ID" value="MBB5713427.1"/>
    <property type="molecule type" value="Genomic_DNA"/>
</dbReference>
<keyword evidence="1" id="KW-0732">Signal</keyword>
<protein>
    <recommendedName>
        <fullName evidence="2">Putative auto-transporter adhesin head GIN domain-containing protein</fullName>
    </recommendedName>
</protein>
<dbReference type="Pfam" id="PF10988">
    <property type="entry name" value="DUF2807"/>
    <property type="match status" value="1"/>
</dbReference>
<dbReference type="RefSeq" id="WP_184053648.1">
    <property type="nucleotide sequence ID" value="NZ_JACIJK010000001.1"/>
</dbReference>
<organism evidence="3 4">
    <name type="scientific">Sphingomonas aerophila</name>
    <dbReference type="NCBI Taxonomy" id="1344948"/>
    <lineage>
        <taxon>Bacteria</taxon>
        <taxon>Pseudomonadati</taxon>
        <taxon>Pseudomonadota</taxon>
        <taxon>Alphaproteobacteria</taxon>
        <taxon>Sphingomonadales</taxon>
        <taxon>Sphingomonadaceae</taxon>
        <taxon>Sphingomonas</taxon>
    </lineage>
</organism>
<reference evidence="3 4" key="1">
    <citation type="submission" date="2020-08" db="EMBL/GenBank/DDBJ databases">
        <title>Genomic Encyclopedia of Type Strains, Phase IV (KMG-IV): sequencing the most valuable type-strain genomes for metagenomic binning, comparative biology and taxonomic classification.</title>
        <authorList>
            <person name="Goeker M."/>
        </authorList>
    </citation>
    <scope>NUCLEOTIDE SEQUENCE [LARGE SCALE GENOMIC DNA]</scope>
    <source>
        <strain evidence="3 4">DSM 100044</strain>
    </source>
</reference>